<gene>
    <name evidence="9" type="ORF">OB69_01355</name>
</gene>
<dbReference type="GO" id="GO:0005506">
    <property type="term" value="F:iron ion binding"/>
    <property type="evidence" value="ECO:0007669"/>
    <property type="project" value="InterPro"/>
</dbReference>
<accession>A0A0L8AQ48</accession>
<dbReference type="GO" id="GO:0009072">
    <property type="term" value="P:aromatic amino acid metabolic process"/>
    <property type="evidence" value="ECO:0007669"/>
    <property type="project" value="InterPro"/>
</dbReference>
<evidence type="ECO:0000256" key="6">
    <source>
        <dbReference type="ARBA" id="ARBA00023033"/>
    </source>
</evidence>
<proteinExistence type="inferred from homology"/>
<evidence type="ECO:0000313" key="10">
    <source>
        <dbReference type="Proteomes" id="UP000036908"/>
    </source>
</evidence>
<organism evidence="9 10">
    <name type="scientific">Roseivirga seohaensis subsp. aquiponti</name>
    <dbReference type="NCBI Taxonomy" id="1566026"/>
    <lineage>
        <taxon>Bacteria</taxon>
        <taxon>Pseudomonadati</taxon>
        <taxon>Bacteroidota</taxon>
        <taxon>Cytophagia</taxon>
        <taxon>Cytophagales</taxon>
        <taxon>Roseivirgaceae</taxon>
        <taxon>Roseivirga</taxon>
    </lineage>
</organism>
<keyword evidence="10" id="KW-1185">Reference proteome</keyword>
<dbReference type="InterPro" id="IPR001273">
    <property type="entry name" value="ArAA_hydroxylase"/>
</dbReference>
<dbReference type="Pfam" id="PF00351">
    <property type="entry name" value="Biopterin_H"/>
    <property type="match status" value="1"/>
</dbReference>
<evidence type="ECO:0000313" key="9">
    <source>
        <dbReference type="EMBL" id="KOF04469.1"/>
    </source>
</evidence>
<evidence type="ECO:0000256" key="4">
    <source>
        <dbReference type="ARBA" id="ARBA00023002"/>
    </source>
</evidence>
<keyword evidence="6" id="KW-0503">Monooxygenase</keyword>
<evidence type="ECO:0000256" key="3">
    <source>
        <dbReference type="ARBA" id="ARBA00022723"/>
    </source>
</evidence>
<feature type="binding site" evidence="7">
    <location>
        <position position="110"/>
    </location>
    <ligand>
        <name>Fe cation</name>
        <dbReference type="ChEBI" id="CHEBI:24875"/>
    </ligand>
</feature>
<keyword evidence="3 7" id="KW-0479">Metal-binding</keyword>
<keyword evidence="4" id="KW-0560">Oxidoreductase</keyword>
<evidence type="ECO:0000256" key="7">
    <source>
        <dbReference type="PIRSR" id="PIRSR601273-2"/>
    </source>
</evidence>
<dbReference type="PROSITE" id="PS51410">
    <property type="entry name" value="BH4_AAA_HYDROXYL_2"/>
    <property type="match status" value="1"/>
</dbReference>
<dbReference type="Proteomes" id="UP000036908">
    <property type="component" value="Unassembled WGS sequence"/>
</dbReference>
<dbReference type="Gene3D" id="1.10.800.10">
    <property type="entry name" value="Aromatic amino acid hydroxylase"/>
    <property type="match status" value="1"/>
</dbReference>
<feature type="binding site" evidence="7">
    <location>
        <position position="115"/>
    </location>
    <ligand>
        <name>Fe cation</name>
        <dbReference type="ChEBI" id="CHEBI:24875"/>
    </ligand>
</feature>
<evidence type="ECO:0000256" key="1">
    <source>
        <dbReference type="ARBA" id="ARBA00001954"/>
    </source>
</evidence>
<feature type="binding site" evidence="7">
    <location>
        <position position="157"/>
    </location>
    <ligand>
        <name>Fe cation</name>
        <dbReference type="ChEBI" id="CHEBI:24875"/>
    </ligand>
</feature>
<protein>
    <submittedName>
        <fullName evidence="9">Phenylalanine-4-hydroxylase</fullName>
    </submittedName>
</protein>
<dbReference type="InterPro" id="IPR019774">
    <property type="entry name" value="Aromatic-AA_hydroxylase_C"/>
</dbReference>
<sequence>MKQIYENYTAEDQKVWGILFDRQFPSLPKAATTEFTKGLKLVNFTNEGIPNFEKTNEILRGLTGWEIYAVPGIVEDGLFFELMANKKFPATTWVRKMSQLDYLEEPDMFHDVFAHIPLLTNQAFVDFLQAISQFGHEWIEDEWAIHLLSRIYWYTIEFGLIREEGEVKIYGAGILSSAGETKYSLSDEPNHFEYDVDKILETPYRKDKMQENYFIIESYEQLYNSLPEIKSKIEAKLKQGKEAVV</sequence>
<dbReference type="OrthoDB" id="9780502at2"/>
<evidence type="ECO:0000256" key="2">
    <source>
        <dbReference type="ARBA" id="ARBA00009712"/>
    </source>
</evidence>
<dbReference type="PANTHER" id="PTHR11473">
    <property type="entry name" value="AROMATIC AMINO ACID HYDROXYLASE"/>
    <property type="match status" value="1"/>
</dbReference>
<dbReference type="PANTHER" id="PTHR11473:SF24">
    <property type="entry name" value="PHENYLALANINE-4-HYDROXYLASE"/>
    <property type="match status" value="1"/>
</dbReference>
<dbReference type="GO" id="GO:0016714">
    <property type="term" value="F:oxidoreductase activity, acting on paired donors, with incorporation or reduction of molecular oxygen, reduced pteridine as one donor, and incorporation of one atom of oxygen"/>
    <property type="evidence" value="ECO:0007669"/>
    <property type="project" value="InterPro"/>
</dbReference>
<dbReference type="EMBL" id="JSVA01000002">
    <property type="protein sequence ID" value="KOF04469.1"/>
    <property type="molecule type" value="Genomic_DNA"/>
</dbReference>
<dbReference type="AlphaFoldDB" id="A0A0L8AQ48"/>
<evidence type="ECO:0000256" key="5">
    <source>
        <dbReference type="ARBA" id="ARBA00023004"/>
    </source>
</evidence>
<name>A0A0L8AQ48_9BACT</name>
<dbReference type="InterPro" id="IPR036951">
    <property type="entry name" value="ArAA_hydroxylase_sf"/>
</dbReference>
<dbReference type="PRINTS" id="PR00372">
    <property type="entry name" value="FYWHYDRXLASE"/>
</dbReference>
<reference evidence="10" key="1">
    <citation type="submission" date="2014-11" db="EMBL/GenBank/DDBJ databases">
        <title>Genome sequencing of Roseivirga sp. D-25.</title>
        <authorList>
            <person name="Selvaratnam C."/>
            <person name="Thevarajoo S."/>
            <person name="Goh K.M."/>
            <person name="Eee R."/>
            <person name="Chan K.-G."/>
            <person name="Chong C.S."/>
        </authorList>
    </citation>
    <scope>NUCLEOTIDE SEQUENCE [LARGE SCALE GENOMIC DNA]</scope>
    <source>
        <strain evidence="10">D-25</strain>
    </source>
</reference>
<comment type="cofactor">
    <cofactor evidence="1 7">
        <name>Fe(2+)</name>
        <dbReference type="ChEBI" id="CHEBI:29033"/>
    </cofactor>
</comment>
<dbReference type="NCBIfam" id="NF008877">
    <property type="entry name" value="PRK11913.1-2"/>
    <property type="match status" value="1"/>
</dbReference>
<keyword evidence="5 7" id="KW-0408">Iron</keyword>
<feature type="domain" description="Biopterin-dependent aromatic amino acid hydroxylase family profile" evidence="8">
    <location>
        <begin position="1"/>
        <end position="245"/>
    </location>
</feature>
<dbReference type="PATRIC" id="fig|1566026.4.peg.1698"/>
<comment type="caution">
    <text evidence="9">The sequence shown here is derived from an EMBL/GenBank/DDBJ whole genome shotgun (WGS) entry which is preliminary data.</text>
</comment>
<dbReference type="SUPFAM" id="SSF56534">
    <property type="entry name" value="Aromatic aminoacid monoxygenases, catalytic and oligomerization domains"/>
    <property type="match status" value="1"/>
</dbReference>
<evidence type="ECO:0000259" key="8">
    <source>
        <dbReference type="PROSITE" id="PS51410"/>
    </source>
</evidence>
<dbReference type="RefSeq" id="WP_053221888.1">
    <property type="nucleotide sequence ID" value="NZ_JSVA01000002.1"/>
</dbReference>
<comment type="similarity">
    <text evidence="2">Belongs to the biopterin-dependent aromatic amino acid hydroxylase family.</text>
</comment>
<dbReference type="InterPro" id="IPR036329">
    <property type="entry name" value="Aro-AA_hydroxylase_C_sf"/>
</dbReference>